<dbReference type="GO" id="GO:0000981">
    <property type="term" value="F:DNA-binding transcription factor activity, RNA polymerase II-specific"/>
    <property type="evidence" value="ECO:0007669"/>
    <property type="project" value="InterPro"/>
</dbReference>
<evidence type="ECO:0000313" key="6">
    <source>
        <dbReference type="Proteomes" id="UP001303473"/>
    </source>
</evidence>
<evidence type="ECO:0000259" key="4">
    <source>
        <dbReference type="PROSITE" id="PS50048"/>
    </source>
</evidence>
<dbReference type="GO" id="GO:0006351">
    <property type="term" value="P:DNA-templated transcription"/>
    <property type="evidence" value="ECO:0007669"/>
    <property type="project" value="InterPro"/>
</dbReference>
<reference evidence="6" key="1">
    <citation type="journal article" date="2023" name="Mol. Phylogenet. Evol.">
        <title>Genome-scale phylogeny and comparative genomics of the fungal order Sordariales.</title>
        <authorList>
            <person name="Hensen N."/>
            <person name="Bonometti L."/>
            <person name="Westerberg I."/>
            <person name="Brannstrom I.O."/>
            <person name="Guillou S."/>
            <person name="Cros-Aarteil S."/>
            <person name="Calhoun S."/>
            <person name="Haridas S."/>
            <person name="Kuo A."/>
            <person name="Mondo S."/>
            <person name="Pangilinan J."/>
            <person name="Riley R."/>
            <person name="LaButti K."/>
            <person name="Andreopoulos B."/>
            <person name="Lipzen A."/>
            <person name="Chen C."/>
            <person name="Yan M."/>
            <person name="Daum C."/>
            <person name="Ng V."/>
            <person name="Clum A."/>
            <person name="Steindorff A."/>
            <person name="Ohm R.A."/>
            <person name="Martin F."/>
            <person name="Silar P."/>
            <person name="Natvig D.O."/>
            <person name="Lalanne C."/>
            <person name="Gautier V."/>
            <person name="Ament-Velasquez S.L."/>
            <person name="Kruys A."/>
            <person name="Hutchinson M.I."/>
            <person name="Powell A.J."/>
            <person name="Barry K."/>
            <person name="Miller A.N."/>
            <person name="Grigoriev I.V."/>
            <person name="Debuchy R."/>
            <person name="Gladieux P."/>
            <person name="Hiltunen Thoren M."/>
            <person name="Johannesson H."/>
        </authorList>
    </citation>
    <scope>NUCLEOTIDE SEQUENCE [LARGE SCALE GENOMIC DNA]</scope>
    <source>
        <strain evidence="6">CBS 340.73</strain>
    </source>
</reference>
<evidence type="ECO:0000256" key="3">
    <source>
        <dbReference type="SAM" id="MobiDB-lite"/>
    </source>
</evidence>
<dbReference type="InterPro" id="IPR050797">
    <property type="entry name" value="Carb_Metab_Trans_Reg"/>
</dbReference>
<dbReference type="EMBL" id="MU853871">
    <property type="protein sequence ID" value="KAK3936820.1"/>
    <property type="molecule type" value="Genomic_DNA"/>
</dbReference>
<dbReference type="SUPFAM" id="SSF57701">
    <property type="entry name" value="Zn2/Cys6 DNA-binding domain"/>
    <property type="match status" value="1"/>
</dbReference>
<evidence type="ECO:0000256" key="1">
    <source>
        <dbReference type="ARBA" id="ARBA00022723"/>
    </source>
</evidence>
<keyword evidence="2" id="KW-0539">Nucleus</keyword>
<dbReference type="PANTHER" id="PTHR31668:SF30">
    <property type="entry name" value="ZN(II)2CYS6 TRANSCRIPTION FACTOR (EUROFUNG)"/>
    <property type="match status" value="1"/>
</dbReference>
<dbReference type="SMART" id="SM00906">
    <property type="entry name" value="Fungal_trans"/>
    <property type="match status" value="1"/>
</dbReference>
<keyword evidence="6" id="KW-1185">Reference proteome</keyword>
<sequence>MSATSTPGRHALKSRACDRCRRRKAKCDFTEPGSVCTNCGDAGTPCTFTLPLGKRGPKSRRNRLNPLGTLALEGSPPSTPPPCPEVEGGMPASVQHAPPLQIAPTIRLAGATWDPDAVDPALSPQQVTPGSISDRVSTQLISSFQRWDDLAAAIQCQAPTLTLESIARQCLDLFFEYLYPLTPLVHEPGLRAALDFFVARRSVAETPRVHTPDPTVSQLWDSPAQTQGSPGGNEAMDSASSLAHPGSWPEPTFTLITAVCAEAAFLLPKEVFPEGYLVAGIFLQASRACLQSYLEADLENPTESSVAIRYFHSNCLHAAGKPKFSWHIFGEAVRLAQVMDLHDESSHKGLFPIEAELRRRAFWIVYLGDKSAALLNHRPITIHKLSFESGITSLYPSGAGDEAPVSPGQMETEHQPSLIVGFNANIRLWQSASDLLLELRLMQDRRPDVPLAQHRLTEQERLRIDSLYVRLATCLDGLPPYLQPESLISQGERTGLTRQVVIQAANLQVTFHCLRMVVTQRFEEIGYFTPDESTDILVLRKTDIARDMLRIIRGAPFWALQVNGEPCVEKIRLVGASLLAIIHRNETSPLSSRARSDFTVLLDILARLDSKASDTLRSGSPRIV</sequence>
<dbReference type="Pfam" id="PF04082">
    <property type="entry name" value="Fungal_trans"/>
    <property type="match status" value="1"/>
</dbReference>
<evidence type="ECO:0000256" key="2">
    <source>
        <dbReference type="ARBA" id="ARBA00023242"/>
    </source>
</evidence>
<dbReference type="PANTHER" id="PTHR31668">
    <property type="entry name" value="GLUCOSE TRANSPORT TRANSCRIPTION REGULATOR RGT1-RELATED-RELATED"/>
    <property type="match status" value="1"/>
</dbReference>
<dbReference type="InterPro" id="IPR036864">
    <property type="entry name" value="Zn2-C6_fun-type_DNA-bd_sf"/>
</dbReference>
<evidence type="ECO:0000313" key="5">
    <source>
        <dbReference type="EMBL" id="KAK3936820.1"/>
    </source>
</evidence>
<feature type="region of interest" description="Disordered" evidence="3">
    <location>
        <begin position="208"/>
        <end position="245"/>
    </location>
</feature>
<proteinExistence type="predicted"/>
<dbReference type="InterPro" id="IPR001138">
    <property type="entry name" value="Zn2Cys6_DnaBD"/>
</dbReference>
<name>A0AAN6N0A3_9PEZI</name>
<dbReference type="GO" id="GO:0003677">
    <property type="term" value="F:DNA binding"/>
    <property type="evidence" value="ECO:0007669"/>
    <property type="project" value="InterPro"/>
</dbReference>
<dbReference type="CDD" id="cd12148">
    <property type="entry name" value="fungal_TF_MHR"/>
    <property type="match status" value="1"/>
</dbReference>
<dbReference type="Proteomes" id="UP001303473">
    <property type="component" value="Unassembled WGS sequence"/>
</dbReference>
<dbReference type="SMART" id="SM00066">
    <property type="entry name" value="GAL4"/>
    <property type="match status" value="1"/>
</dbReference>
<dbReference type="Gene3D" id="4.10.240.10">
    <property type="entry name" value="Zn(2)-C6 fungal-type DNA-binding domain"/>
    <property type="match status" value="1"/>
</dbReference>
<gene>
    <name evidence="5" type="ORF">QBC46DRAFT_394134</name>
</gene>
<feature type="region of interest" description="Disordered" evidence="3">
    <location>
        <begin position="52"/>
        <end position="82"/>
    </location>
</feature>
<dbReference type="PROSITE" id="PS50048">
    <property type="entry name" value="ZN2_CY6_FUNGAL_2"/>
    <property type="match status" value="1"/>
</dbReference>
<dbReference type="InterPro" id="IPR007219">
    <property type="entry name" value="XnlR_reg_dom"/>
</dbReference>
<dbReference type="PROSITE" id="PS00463">
    <property type="entry name" value="ZN2_CY6_FUNGAL_1"/>
    <property type="match status" value="1"/>
</dbReference>
<accession>A0AAN6N0A3</accession>
<dbReference type="GO" id="GO:0008270">
    <property type="term" value="F:zinc ion binding"/>
    <property type="evidence" value="ECO:0007669"/>
    <property type="project" value="InterPro"/>
</dbReference>
<dbReference type="CDD" id="cd00067">
    <property type="entry name" value="GAL4"/>
    <property type="match status" value="1"/>
</dbReference>
<dbReference type="AlphaFoldDB" id="A0AAN6N0A3"/>
<protein>
    <recommendedName>
        <fullName evidence="4">Zn(2)-C6 fungal-type domain-containing protein</fullName>
    </recommendedName>
</protein>
<dbReference type="Pfam" id="PF00172">
    <property type="entry name" value="Zn_clus"/>
    <property type="match status" value="1"/>
</dbReference>
<keyword evidence="1" id="KW-0479">Metal-binding</keyword>
<feature type="domain" description="Zn(2)-C6 fungal-type" evidence="4">
    <location>
        <begin position="16"/>
        <end position="48"/>
    </location>
</feature>
<feature type="compositionally biased region" description="Polar residues" evidence="3">
    <location>
        <begin position="214"/>
        <end position="228"/>
    </location>
</feature>
<comment type="caution">
    <text evidence="5">The sequence shown here is derived from an EMBL/GenBank/DDBJ whole genome shotgun (WGS) entry which is preliminary data.</text>
</comment>
<organism evidence="5 6">
    <name type="scientific">Diplogelasinospora grovesii</name>
    <dbReference type="NCBI Taxonomy" id="303347"/>
    <lineage>
        <taxon>Eukaryota</taxon>
        <taxon>Fungi</taxon>
        <taxon>Dikarya</taxon>
        <taxon>Ascomycota</taxon>
        <taxon>Pezizomycotina</taxon>
        <taxon>Sordariomycetes</taxon>
        <taxon>Sordariomycetidae</taxon>
        <taxon>Sordariales</taxon>
        <taxon>Diplogelasinosporaceae</taxon>
        <taxon>Diplogelasinospora</taxon>
    </lineage>
</organism>